<dbReference type="eggNOG" id="ENOG502SI5M">
    <property type="taxonomic scope" value="Eukaryota"/>
</dbReference>
<protein>
    <submittedName>
        <fullName evidence="2">Uncharacterized protein</fullName>
    </submittedName>
</protein>
<feature type="transmembrane region" description="Helical" evidence="1">
    <location>
        <begin position="23"/>
        <end position="42"/>
    </location>
</feature>
<dbReference type="VEuPathDB" id="FungiDB:HMPREF1541_09289"/>
<name>W2S9U9_CYPE1</name>
<dbReference type="Proteomes" id="UP000030752">
    <property type="component" value="Unassembled WGS sequence"/>
</dbReference>
<dbReference type="EMBL" id="KB822712">
    <property type="protein sequence ID" value="ETN45457.1"/>
    <property type="molecule type" value="Genomic_DNA"/>
</dbReference>
<keyword evidence="1" id="KW-0812">Transmembrane</keyword>
<dbReference type="STRING" id="1220924.W2S9U9"/>
<dbReference type="GeneID" id="19976628"/>
<evidence type="ECO:0000256" key="1">
    <source>
        <dbReference type="SAM" id="Phobius"/>
    </source>
</evidence>
<dbReference type="OrthoDB" id="3437411at2759"/>
<sequence length="572" mass="64674">MTAPDLNSTPEQQKRSSSRSRNTFGLTVAAVVLVIALVYAQYADLLSLQATAGRDRVRAEVKHFVRWQRIRLRTAKDLDRALPVLIDFVKNPEHALSLKELTFDTRRYDYGSDAPLPPIALPETLSNDEQKVMEAVKAIELGVELEKAIMEALIWKTRGIDVSEAEEAEANPLDYCDPRRFERDNNRRNRRLQYARVLTILFCSLSPNLTILRVTEPEHIFAEFLATVNHRWVSHGTIPIFASLKDVHLIERSEGYSILEDERFYRNINPLETIRYFHRLPSIESFSATTLSSGRSELDHIPPGHSRLRAISVTNSDVGSATMCSLIRLATALENITFTAGGRATNDGSFSAVFPKSLGKCLEQQKATLRSIDIDADCQWWSSMMSGDGDAEDGVGIYERQEDYLQLELDRYREEPEWRAEEEDSKARGLPLLSRDLPDTKTYNGTIGSLADFENLESLKIGIKLLLGDMYGPLEEPQPKPPTDLVDMLPRNLKHLTLRGYRKGERKEYDENVEQLRAVMADKLPLLAEVEGLDEEVPSGEHVEDCDAEDAPLFVMEPVEDGWLEVEPDKSA</sequence>
<evidence type="ECO:0000313" key="2">
    <source>
        <dbReference type="EMBL" id="ETN45457.1"/>
    </source>
</evidence>
<keyword evidence="1" id="KW-0472">Membrane</keyword>
<reference evidence="2 3" key="1">
    <citation type="submission" date="2013-03" db="EMBL/GenBank/DDBJ databases">
        <title>The Genome Sequence of Phialophora europaea CBS 101466.</title>
        <authorList>
            <consortium name="The Broad Institute Genomics Platform"/>
            <person name="Cuomo C."/>
            <person name="de Hoog S."/>
            <person name="Gorbushina A."/>
            <person name="Walker B."/>
            <person name="Young S.K."/>
            <person name="Zeng Q."/>
            <person name="Gargeya S."/>
            <person name="Fitzgerald M."/>
            <person name="Haas B."/>
            <person name="Abouelleil A."/>
            <person name="Allen A.W."/>
            <person name="Alvarado L."/>
            <person name="Arachchi H.M."/>
            <person name="Berlin A.M."/>
            <person name="Chapman S.B."/>
            <person name="Gainer-Dewar J."/>
            <person name="Goldberg J."/>
            <person name="Griggs A."/>
            <person name="Gujja S."/>
            <person name="Hansen M."/>
            <person name="Howarth C."/>
            <person name="Imamovic A."/>
            <person name="Ireland A."/>
            <person name="Larimer J."/>
            <person name="McCowan C."/>
            <person name="Murphy C."/>
            <person name="Pearson M."/>
            <person name="Poon T.W."/>
            <person name="Priest M."/>
            <person name="Roberts A."/>
            <person name="Saif S."/>
            <person name="Shea T."/>
            <person name="Sisk P."/>
            <person name="Sykes S."/>
            <person name="Wortman J."/>
            <person name="Nusbaum C."/>
            <person name="Birren B."/>
        </authorList>
    </citation>
    <scope>NUCLEOTIDE SEQUENCE [LARGE SCALE GENOMIC DNA]</scope>
    <source>
        <strain evidence="2 3">CBS 101466</strain>
    </source>
</reference>
<accession>W2S9U9</accession>
<gene>
    <name evidence="2" type="ORF">HMPREF1541_09289</name>
</gene>
<dbReference type="HOGENOM" id="CLU_037788_0_0_1"/>
<evidence type="ECO:0000313" key="3">
    <source>
        <dbReference type="Proteomes" id="UP000030752"/>
    </source>
</evidence>
<keyword evidence="1" id="KW-1133">Transmembrane helix</keyword>
<keyword evidence="3" id="KW-1185">Reference proteome</keyword>
<proteinExistence type="predicted"/>
<organism evidence="2 3">
    <name type="scientific">Cyphellophora europaea (strain CBS 101466)</name>
    <name type="common">Phialophora europaea</name>
    <dbReference type="NCBI Taxonomy" id="1220924"/>
    <lineage>
        <taxon>Eukaryota</taxon>
        <taxon>Fungi</taxon>
        <taxon>Dikarya</taxon>
        <taxon>Ascomycota</taxon>
        <taxon>Pezizomycotina</taxon>
        <taxon>Eurotiomycetes</taxon>
        <taxon>Chaetothyriomycetidae</taxon>
        <taxon>Chaetothyriales</taxon>
        <taxon>Cyphellophoraceae</taxon>
        <taxon>Cyphellophora</taxon>
    </lineage>
</organism>
<dbReference type="RefSeq" id="XP_008712185.1">
    <property type="nucleotide sequence ID" value="XM_008713963.1"/>
</dbReference>
<dbReference type="AlphaFoldDB" id="W2S9U9"/>
<dbReference type="InParanoid" id="W2S9U9"/>